<keyword evidence="1" id="KW-1133">Transmembrane helix</keyword>
<reference evidence="3 4" key="1">
    <citation type="submission" date="2016-09" db="EMBL/GenBank/DDBJ databases">
        <title>Photobacterium proteolyticum sp. nov. a protease producing bacterium isolated from ocean sediments of Laizhou Bay.</title>
        <authorList>
            <person name="Li Y."/>
        </authorList>
    </citation>
    <scope>NUCLEOTIDE SEQUENCE [LARGE SCALE GENOMIC DNA]</scope>
    <source>
        <strain evidence="3 4">13-12</strain>
    </source>
</reference>
<feature type="transmembrane region" description="Helical" evidence="1">
    <location>
        <begin position="172"/>
        <end position="192"/>
    </location>
</feature>
<feature type="transmembrane region" description="Helical" evidence="1">
    <location>
        <begin position="43"/>
        <end position="61"/>
    </location>
</feature>
<accession>A0A1Q9GAI0</accession>
<feature type="domain" description="CAAX prenyl protease 2/Lysostaphin resistance protein A-like" evidence="2">
    <location>
        <begin position="171"/>
        <end position="262"/>
    </location>
</feature>
<dbReference type="InterPro" id="IPR003675">
    <property type="entry name" value="Rce1/LyrA-like_dom"/>
</dbReference>
<organism evidence="3 4">
    <name type="scientific">Photobacterium proteolyticum</name>
    <dbReference type="NCBI Taxonomy" id="1903952"/>
    <lineage>
        <taxon>Bacteria</taxon>
        <taxon>Pseudomonadati</taxon>
        <taxon>Pseudomonadota</taxon>
        <taxon>Gammaproteobacteria</taxon>
        <taxon>Vibrionales</taxon>
        <taxon>Vibrionaceae</taxon>
        <taxon>Photobacterium</taxon>
    </lineage>
</organism>
<keyword evidence="1" id="KW-0472">Membrane</keyword>
<evidence type="ECO:0000313" key="4">
    <source>
        <dbReference type="Proteomes" id="UP000186905"/>
    </source>
</evidence>
<dbReference type="OrthoDB" id="5322702at2"/>
<feature type="transmembrane region" description="Helical" evidence="1">
    <location>
        <begin position="140"/>
        <end position="160"/>
    </location>
</feature>
<feature type="transmembrane region" description="Helical" evidence="1">
    <location>
        <begin position="68"/>
        <end position="89"/>
    </location>
</feature>
<dbReference type="Proteomes" id="UP000186905">
    <property type="component" value="Unassembled WGS sequence"/>
</dbReference>
<dbReference type="STRING" id="1903952.BIT28_02795"/>
<evidence type="ECO:0000313" key="3">
    <source>
        <dbReference type="EMBL" id="OLQ71341.1"/>
    </source>
</evidence>
<dbReference type="AlphaFoldDB" id="A0A1Q9GAI0"/>
<dbReference type="GO" id="GO:0004175">
    <property type="term" value="F:endopeptidase activity"/>
    <property type="evidence" value="ECO:0007669"/>
    <property type="project" value="UniProtKB-ARBA"/>
</dbReference>
<dbReference type="EMBL" id="MJIL01000095">
    <property type="protein sequence ID" value="OLQ71341.1"/>
    <property type="molecule type" value="Genomic_DNA"/>
</dbReference>
<keyword evidence="1" id="KW-0812">Transmembrane</keyword>
<evidence type="ECO:0000259" key="2">
    <source>
        <dbReference type="Pfam" id="PF02517"/>
    </source>
</evidence>
<name>A0A1Q9GAI0_9GAMM</name>
<keyword evidence="4" id="KW-1185">Reference proteome</keyword>
<feature type="transmembrane region" description="Helical" evidence="1">
    <location>
        <begin position="109"/>
        <end position="128"/>
    </location>
</feature>
<protein>
    <recommendedName>
        <fullName evidence="2">CAAX prenyl protease 2/Lysostaphin resistance protein A-like domain-containing protein</fullName>
    </recommendedName>
</protein>
<comment type="caution">
    <text evidence="3">The sequence shown here is derived from an EMBL/GenBank/DDBJ whole genome shotgun (WGS) entry which is preliminary data.</text>
</comment>
<dbReference type="Pfam" id="PF02517">
    <property type="entry name" value="Rce1-like"/>
    <property type="match status" value="1"/>
</dbReference>
<feature type="transmembrane region" description="Helical" evidence="1">
    <location>
        <begin position="204"/>
        <end position="222"/>
    </location>
</feature>
<dbReference type="GO" id="GO:0080120">
    <property type="term" value="P:CAAX-box protein maturation"/>
    <property type="evidence" value="ECO:0007669"/>
    <property type="project" value="UniProtKB-ARBA"/>
</dbReference>
<gene>
    <name evidence="3" type="ORF">BIT28_02795</name>
</gene>
<sequence length="273" mass="30118">MIPDGLVWLLLACSITGLFINNTRYWPFFLAIALSLAFWLERLTPVAAIFSLIGLGIAAFSKNLAGKWLALAHFGVILWGTALALHLVPGFGNLLILDKVVSGPDSIPFTMYLNLDKPLIIFGLFLLVPGMLGQHREISLSKVAVLAGLFVLTPTLAALLMLVRPEFSFPEWIWVFAFNNLLLTCVAEETLFRGYVQNLLTQRFNHWIGISVASMLFGLAHFAGGPLFILVAGFAGALYGLTYHWTGRLSMAVGVHFGFNLFHLVFFTYPLGK</sequence>
<feature type="transmembrane region" description="Helical" evidence="1">
    <location>
        <begin position="253"/>
        <end position="272"/>
    </location>
</feature>
<proteinExistence type="predicted"/>
<evidence type="ECO:0000256" key="1">
    <source>
        <dbReference type="SAM" id="Phobius"/>
    </source>
</evidence>